<keyword evidence="6 12" id="KW-0812">Transmembrane</keyword>
<evidence type="ECO:0000313" key="14">
    <source>
        <dbReference type="Proteomes" id="UP000003947"/>
    </source>
</evidence>
<evidence type="ECO:0000256" key="10">
    <source>
        <dbReference type="ARBA" id="ARBA00031030"/>
    </source>
</evidence>
<reference evidence="13 14" key="1">
    <citation type="submission" date="2012-02" db="EMBL/GenBank/DDBJ databases">
        <title>Improved High-Quality Draft sequence of Microvirga sp. WSM3557.</title>
        <authorList>
            <consortium name="US DOE Joint Genome Institute"/>
            <person name="Lucas S."/>
            <person name="Han J."/>
            <person name="Lapidus A."/>
            <person name="Cheng J.-F."/>
            <person name="Goodwin L."/>
            <person name="Pitluck S."/>
            <person name="Peters L."/>
            <person name="Zhang X."/>
            <person name="Detter J.C."/>
            <person name="Han C."/>
            <person name="Tapia R."/>
            <person name="Land M."/>
            <person name="Hauser L."/>
            <person name="Kyrpides N."/>
            <person name="Ivanova N."/>
            <person name="Pagani I."/>
            <person name="Brau L."/>
            <person name="Yates R."/>
            <person name="O'Hara G."/>
            <person name="Rui T."/>
            <person name="Howieson J."/>
            <person name="Reeve W."/>
            <person name="Woyke T."/>
        </authorList>
    </citation>
    <scope>NUCLEOTIDE SEQUENCE [LARGE SCALE GENOMIC DNA]</scope>
    <source>
        <strain evidence="13 14">WSM3557</strain>
    </source>
</reference>
<evidence type="ECO:0000256" key="1">
    <source>
        <dbReference type="ARBA" id="ARBA00004651"/>
    </source>
</evidence>
<dbReference type="RefSeq" id="WP_009491662.1">
    <property type="nucleotide sequence ID" value="NZ_CP141048.1"/>
</dbReference>
<comment type="similarity">
    <text evidence="3 11">Belongs to the membrane-bound acyltransferase family.</text>
</comment>
<dbReference type="PIRSF" id="PIRSF500217">
    <property type="entry name" value="AlgI"/>
    <property type="match status" value="1"/>
</dbReference>
<evidence type="ECO:0000256" key="2">
    <source>
        <dbReference type="ARBA" id="ARBA00005182"/>
    </source>
</evidence>
<keyword evidence="11" id="KW-0808">Transferase</keyword>
<dbReference type="GO" id="GO:0016746">
    <property type="term" value="F:acyltransferase activity"/>
    <property type="evidence" value="ECO:0007669"/>
    <property type="project" value="UniProtKB-KW"/>
</dbReference>
<evidence type="ECO:0000256" key="4">
    <source>
        <dbReference type="ARBA" id="ARBA00016084"/>
    </source>
</evidence>
<evidence type="ECO:0000256" key="3">
    <source>
        <dbReference type="ARBA" id="ARBA00010323"/>
    </source>
</evidence>
<name>I4YY93_9HYPH</name>
<dbReference type="HOGENOM" id="CLU_025255_0_1_5"/>
<evidence type="ECO:0000256" key="5">
    <source>
        <dbReference type="ARBA" id="ARBA00022475"/>
    </source>
</evidence>
<keyword evidence="9 11" id="KW-0472">Membrane</keyword>
<dbReference type="EMBL" id="JH660642">
    <property type="protein sequence ID" value="EIM28935.1"/>
    <property type="molecule type" value="Genomic_DNA"/>
</dbReference>
<dbReference type="Pfam" id="PF03062">
    <property type="entry name" value="MBOAT"/>
    <property type="match status" value="1"/>
</dbReference>
<dbReference type="InterPro" id="IPR028362">
    <property type="entry name" value="AlgI"/>
</dbReference>
<dbReference type="eggNOG" id="COG1696">
    <property type="taxonomic scope" value="Bacteria"/>
</dbReference>
<dbReference type="Proteomes" id="UP000003947">
    <property type="component" value="Unassembled WGS sequence"/>
</dbReference>
<keyword evidence="8 12" id="KW-1133">Transmembrane helix</keyword>
<accession>I4YY93</accession>
<evidence type="ECO:0000256" key="11">
    <source>
        <dbReference type="PIRNR" id="PIRNR016636"/>
    </source>
</evidence>
<dbReference type="PANTHER" id="PTHR13285:SF18">
    <property type="entry name" value="PROTEIN-CYSTEINE N-PALMITOYLTRANSFERASE RASP"/>
    <property type="match status" value="1"/>
</dbReference>
<dbReference type="OrthoDB" id="139172at2"/>
<dbReference type="InterPro" id="IPR051085">
    <property type="entry name" value="MB_O-acyltransferase"/>
</dbReference>
<evidence type="ECO:0000256" key="6">
    <source>
        <dbReference type="ARBA" id="ARBA00022692"/>
    </source>
</evidence>
<keyword evidence="14" id="KW-1185">Reference proteome</keyword>
<comment type="subcellular location">
    <subcellularLocation>
        <location evidence="1">Cell membrane</location>
        <topology evidence="1">Multi-pass membrane protein</topology>
    </subcellularLocation>
</comment>
<dbReference type="PIRSF" id="PIRSF016636">
    <property type="entry name" value="AlgI_DltB"/>
    <property type="match status" value="1"/>
</dbReference>
<evidence type="ECO:0000256" key="7">
    <source>
        <dbReference type="ARBA" id="ARBA00022841"/>
    </source>
</evidence>
<dbReference type="InterPro" id="IPR004299">
    <property type="entry name" value="MBOAT_fam"/>
</dbReference>
<dbReference type="STRING" id="864069.MicloDRAFT_00025830"/>
<feature type="transmembrane region" description="Helical" evidence="12">
    <location>
        <begin position="77"/>
        <end position="96"/>
    </location>
</feature>
<feature type="transmembrane region" description="Helical" evidence="12">
    <location>
        <begin position="46"/>
        <end position="65"/>
    </location>
</feature>
<feature type="transmembrane region" description="Helical" evidence="12">
    <location>
        <begin position="322"/>
        <end position="345"/>
    </location>
</feature>
<evidence type="ECO:0000256" key="9">
    <source>
        <dbReference type="ARBA" id="ARBA00023136"/>
    </source>
</evidence>
<organism evidence="13 14">
    <name type="scientific">Microvirga lotononidis</name>
    <dbReference type="NCBI Taxonomy" id="864069"/>
    <lineage>
        <taxon>Bacteria</taxon>
        <taxon>Pseudomonadati</taxon>
        <taxon>Pseudomonadota</taxon>
        <taxon>Alphaproteobacteria</taxon>
        <taxon>Hyphomicrobiales</taxon>
        <taxon>Methylobacteriaceae</taxon>
        <taxon>Microvirga</taxon>
    </lineage>
</organism>
<sequence precursor="true">MLFNSWTFWLFFAIVLPIYWLLPFRLQTFFLLAASYLFYGWWDWRFLPLIMFSTVMDFYLGLLIASTSTQATKQRLVWLSVAVNLLLLGVFKYYNFFSNEVVTALNSIGIHASLPVVQVLLPVGISFYTFQSMSYIFDIARGVTKPATSFWNFALYVSFFPHLVAGPIMRSGAKGQDALGRGLLKQIETPRIRRSDDFAVGLYYILLGLFKKVVIGDNMAVLVNTVFSRDTSELTGLECLVGVYAFAWQIYADFSGYSSIAQGVARWMGIDLMDNFKVPYLAISPSDFWRRWHISLSTWLRDYLYIALGGNRGGGSMVLRNLMITMILGGIWHGANWTFVFWGLYHGALLSIYRFMGWETAKPLSFMDRSWRIILMFHLVCFGWLLFRATSMHQVGDFLYLMATDWRVTPTAVAMLGLIAFYALPLFLFEYWASSRANNLLSLAQSPWIARAGVYAYAVLMLVFFQAPESHEFIYFQF</sequence>
<dbReference type="GO" id="GO:0005886">
    <property type="term" value="C:plasma membrane"/>
    <property type="evidence" value="ECO:0007669"/>
    <property type="project" value="UniProtKB-SubCell"/>
</dbReference>
<dbReference type="PANTHER" id="PTHR13285">
    <property type="entry name" value="ACYLTRANSFERASE"/>
    <property type="match status" value="1"/>
</dbReference>
<proteinExistence type="inferred from homology"/>
<feature type="transmembrane region" description="Helical" evidence="12">
    <location>
        <begin position="6"/>
        <end position="39"/>
    </location>
</feature>
<keyword evidence="7" id="KW-0016">Alginate biosynthesis</keyword>
<feature type="transmembrane region" description="Helical" evidence="12">
    <location>
        <begin position="408"/>
        <end position="428"/>
    </location>
</feature>
<dbReference type="PATRIC" id="fig|864069.3.peg.2791"/>
<keyword evidence="5 11" id="KW-1003">Cell membrane</keyword>
<evidence type="ECO:0000313" key="13">
    <source>
        <dbReference type="EMBL" id="EIM28935.1"/>
    </source>
</evidence>
<feature type="transmembrane region" description="Helical" evidence="12">
    <location>
        <begin position="108"/>
        <end position="130"/>
    </location>
</feature>
<dbReference type="GO" id="GO:0042121">
    <property type="term" value="P:alginic acid biosynthetic process"/>
    <property type="evidence" value="ECO:0007669"/>
    <property type="project" value="UniProtKB-KW"/>
</dbReference>
<feature type="transmembrane region" description="Helical" evidence="12">
    <location>
        <begin position="448"/>
        <end position="465"/>
    </location>
</feature>
<comment type="pathway">
    <text evidence="2">Glycan biosynthesis; alginate biosynthesis.</text>
</comment>
<keyword evidence="11" id="KW-0012">Acyltransferase</keyword>
<dbReference type="AlphaFoldDB" id="I4YY93"/>
<evidence type="ECO:0000256" key="8">
    <source>
        <dbReference type="ARBA" id="ARBA00022989"/>
    </source>
</evidence>
<feature type="transmembrane region" description="Helical" evidence="12">
    <location>
        <begin position="370"/>
        <end position="387"/>
    </location>
</feature>
<protein>
    <recommendedName>
        <fullName evidence="4">Probable alginate O-acetylase AlgI</fullName>
    </recommendedName>
    <alternativeName>
        <fullName evidence="10">Alginate biosynthesis protein AlgI</fullName>
    </alternativeName>
</protein>
<evidence type="ECO:0000256" key="12">
    <source>
        <dbReference type="SAM" id="Phobius"/>
    </source>
</evidence>
<dbReference type="InterPro" id="IPR024194">
    <property type="entry name" value="Ac/AlaTfrase_AlgI/DltB"/>
</dbReference>
<feature type="transmembrane region" description="Helical" evidence="12">
    <location>
        <begin position="150"/>
        <end position="169"/>
    </location>
</feature>
<gene>
    <name evidence="13" type="ORF">MicloDRAFT_00025830</name>
</gene>